<dbReference type="Bgee" id="FBgn0268572">
    <property type="expression patterns" value="Expressed in female reproductive system and 2 other cell types or tissues"/>
</dbReference>
<reference evidence="3" key="3">
    <citation type="submission" date="2015-04" db="EMBL/GenBank/DDBJ databases">
        <authorList>
            <consortium name="FlyBase"/>
        </authorList>
    </citation>
    <scope>NUCLEOTIDE SEQUENCE</scope>
    <source>
        <strain evidence="3">W501</strain>
    </source>
</reference>
<protein>
    <submittedName>
        <fullName evidence="3">Uncharacterized protein</fullName>
    </submittedName>
</protein>
<gene>
    <name evidence="3" type="primary">Dsim\GD27282</name>
    <name evidence="3" type="ORF">Dsimw501_GD27282</name>
</gene>
<feature type="coiled-coil region" evidence="1">
    <location>
        <begin position="55"/>
        <end position="89"/>
    </location>
</feature>
<accession>A0A0J9QVD3</accession>
<keyword evidence="1" id="KW-0175">Coiled coil</keyword>
<dbReference type="KEGG" id="dsi:Dsimw501_GD27282"/>
<evidence type="ECO:0000256" key="1">
    <source>
        <dbReference type="SAM" id="Coils"/>
    </source>
</evidence>
<feature type="chain" id="PRO_5005321087" evidence="2">
    <location>
        <begin position="24"/>
        <end position="111"/>
    </location>
</feature>
<keyword evidence="2" id="KW-0732">Signal</keyword>
<evidence type="ECO:0000256" key="2">
    <source>
        <dbReference type="SAM" id="SignalP"/>
    </source>
</evidence>
<proteinExistence type="predicted"/>
<reference evidence="3" key="1">
    <citation type="journal article" date="2013" name="Genome Res.">
        <title>A second-generation assembly of the Drosophila simulans genome provides new insights into patterns of lineage-specific divergence.</title>
        <authorList>
            <person name="Hu T.T."/>
            <person name="Eisen M.B."/>
            <person name="Thornton K.R."/>
            <person name="Andolfatto P."/>
        </authorList>
    </citation>
    <scope>NUCLEOTIDE SEQUENCE [LARGE SCALE GENOMIC DNA]</scope>
    <source>
        <strain evidence="3">W501</strain>
    </source>
</reference>
<reference evidence="3" key="2">
    <citation type="submission" date="2014-06" db="EMBL/GenBank/DDBJ databases">
        <authorList>
            <person name="Hu T."/>
            <person name="Eisen M.B."/>
            <person name="Thornton K.R."/>
            <person name="Andolfatto P."/>
        </authorList>
    </citation>
    <scope>NUCLEOTIDE SEQUENCE</scope>
    <source>
        <strain evidence="3">W501</strain>
    </source>
</reference>
<sequence>MFKLGTYYFCIIVAFHTFGMVSPQDGKDSECVLTDAPNQCGAFCMSAQRPLFEHNRIIQNQINQITTLIQSIENELKNKLTKLGDLQIEQVVRKELMKMTMMWHYINNKSK</sequence>
<dbReference type="Proteomes" id="UP000035880">
    <property type="component" value="Chromosome 2L"/>
</dbReference>
<evidence type="ECO:0000313" key="3">
    <source>
        <dbReference type="EMBL" id="KMY88007.1"/>
    </source>
</evidence>
<organism evidence="3">
    <name type="scientific">Drosophila simulans</name>
    <name type="common">Fruit fly</name>
    <dbReference type="NCBI Taxonomy" id="7240"/>
    <lineage>
        <taxon>Eukaryota</taxon>
        <taxon>Metazoa</taxon>
        <taxon>Ecdysozoa</taxon>
        <taxon>Arthropoda</taxon>
        <taxon>Hexapoda</taxon>
        <taxon>Insecta</taxon>
        <taxon>Pterygota</taxon>
        <taxon>Neoptera</taxon>
        <taxon>Endopterygota</taxon>
        <taxon>Diptera</taxon>
        <taxon>Brachycera</taxon>
        <taxon>Muscomorpha</taxon>
        <taxon>Ephydroidea</taxon>
        <taxon>Drosophilidae</taxon>
        <taxon>Drosophila</taxon>
        <taxon>Sophophora</taxon>
    </lineage>
</organism>
<dbReference type="EMBL" id="CM002910">
    <property type="protein sequence ID" value="KMY88007.1"/>
    <property type="molecule type" value="Genomic_DNA"/>
</dbReference>
<feature type="signal peptide" evidence="2">
    <location>
        <begin position="1"/>
        <end position="23"/>
    </location>
</feature>
<name>A0A0J9QVD3_DROSI</name>
<dbReference type="AlphaFoldDB" id="A0A0J9QVD3"/>